<dbReference type="Proteomes" id="UP000460317">
    <property type="component" value="Unassembled WGS sequence"/>
</dbReference>
<evidence type="ECO:0000256" key="4">
    <source>
        <dbReference type="SAM" id="Phobius"/>
    </source>
</evidence>
<dbReference type="EMBL" id="AP022660">
    <property type="protein sequence ID" value="BCA51210.1"/>
    <property type="molecule type" value="Genomic_DNA"/>
</dbReference>
<evidence type="ECO:0000313" key="11">
    <source>
        <dbReference type="Proteomes" id="UP000500882"/>
    </source>
</evidence>
<evidence type="ECO:0000313" key="12">
    <source>
        <dbReference type="Proteomes" id="UP001156218"/>
    </source>
</evidence>
<evidence type="ECO:0000313" key="9">
    <source>
        <dbReference type="EMBL" id="UYU68289.1"/>
    </source>
</evidence>
<keyword evidence="3" id="KW-0597">Phosphoprotein</keyword>
<proteinExistence type="predicted"/>
<dbReference type="Pfam" id="PF00512">
    <property type="entry name" value="HisKA"/>
    <property type="match status" value="1"/>
</dbReference>
<dbReference type="Gene3D" id="1.10.287.130">
    <property type="match status" value="1"/>
</dbReference>
<dbReference type="CDD" id="cd00082">
    <property type="entry name" value="HisKA"/>
    <property type="match status" value="1"/>
</dbReference>
<dbReference type="Proteomes" id="UP001217776">
    <property type="component" value="Unassembled WGS sequence"/>
</dbReference>
<dbReference type="FunFam" id="1.10.287.130:FF:000125">
    <property type="entry name" value="Signal transduction histidine kinase"/>
    <property type="match status" value="1"/>
</dbReference>
<dbReference type="SMART" id="SM00388">
    <property type="entry name" value="HisKA"/>
    <property type="match status" value="1"/>
</dbReference>
<dbReference type="EC" id="2.7.13.3" evidence="2"/>
<reference evidence="6 11" key="2">
    <citation type="submission" date="2020-02" db="EMBL/GenBank/DDBJ databases">
        <title>Whole-genome sequencing and comparative analysis of the genomes of Bacteroides thetaiotaomicron and Escherichia coli isolated from a healthy resident in Vietnam.</title>
        <authorList>
            <person name="Mohsin M."/>
            <person name="Tanaka K."/>
            <person name="Kawahara R."/>
            <person name="Kondo S."/>
            <person name="Noguchi H."/>
            <person name="Motooka D."/>
            <person name="Nakamura S."/>
            <person name="Khong D.T."/>
            <person name="Nguyen T.N."/>
            <person name="Tran H.T."/>
            <person name="Yamamoto Y."/>
        </authorList>
    </citation>
    <scope>NUCLEOTIDE SEQUENCE [LARGE SCALE GENOMIC DNA]</scope>
    <source>
        <strain evidence="6 11">F9-2</strain>
    </source>
</reference>
<accession>A0A0N7I9Q9</accession>
<sequence>MKRLWIFFILIVLAGGTGKALSSNNEAAKDSLLQILDTLPADSSRLEMLYSLAYLDPMSPSCVYYLGKLLEEATTQDNKYYQCLALYAHVVYYFNHQDEENTVIWMDKLSPVALKNNSYSLYFEGKRAEITIHIIKHKIEYSITQAEEMFKLAQKLNNPQGMSSAKLCLMTAYMMTARFKEGEEAGFEAYRLLPPAASLESRKSVLQEIALSCSATRNKNFLKYLQEYKKVLDTLSEAKQTPKAYSYLLLESLYADYYLNEGTLDEARPHLKKMDEYFSPTTYIPCRGLYYNVYSHYYRITKEYEKALSYSQNAIELLSEVSDNEGLNYKIEHASILTEAGQADEAIPLFQSLLAKKDSFYRALSISQTNEIYQMRNMDNLLLEKEQYKAMVHYAGLTLIAIALLILIPSTIRIYYVRKKLRKEEEEIRKMSQIAEEANEVKSRFLVNMSYNIRIPLNNVLGFSQLMTTDPESMDADQWKEYSEIIQTNSAELIQLVNDVLDLSRLEAGRTKWQIQEHEIISLCSDVLGMVRMRCGDKIQADFHTEIESQPFQVDTARFTQLILSTLIYTDPCEEKRKVSLYLERDTQRELFVFRVVNSPLADPTLQTQKAEVRHSINRLTIEYFKGTYTIEPNTPEGPVLTFTYPYSKTNNI</sequence>
<reference evidence="8" key="4">
    <citation type="submission" date="2022-10" db="EMBL/GenBank/DDBJ databases">
        <title>Human gut microbiome strain richness.</title>
        <authorList>
            <person name="Chen-Liaw A."/>
        </authorList>
    </citation>
    <scope>NUCLEOTIDE SEQUENCE</scope>
    <source>
        <strain evidence="8">1001283st1_A3_1001283B150304_161114</strain>
    </source>
</reference>
<dbReference type="EMBL" id="JAQNVG010000030">
    <property type="protein sequence ID" value="MDC2237489.1"/>
    <property type="molecule type" value="Genomic_DNA"/>
</dbReference>
<keyword evidence="4" id="KW-0812">Transmembrane</keyword>
<dbReference type="SUPFAM" id="SSF47384">
    <property type="entry name" value="Homodimeric domain of signal transducing histidine kinase"/>
    <property type="match status" value="1"/>
</dbReference>
<dbReference type="Proteomes" id="UP001156218">
    <property type="component" value="Chromosome"/>
</dbReference>
<dbReference type="InterPro" id="IPR011990">
    <property type="entry name" value="TPR-like_helical_dom_sf"/>
</dbReference>
<evidence type="ECO:0000259" key="5">
    <source>
        <dbReference type="SMART" id="SM00388"/>
    </source>
</evidence>
<feature type="domain" description="Signal transduction histidine kinase dimerisation/phosphoacceptor" evidence="5">
    <location>
        <begin position="441"/>
        <end position="509"/>
    </location>
</feature>
<dbReference type="RefSeq" id="WP_008767748.1">
    <property type="nucleotide sequence ID" value="NZ_AP022660.1"/>
</dbReference>
<reference evidence="7 10" key="1">
    <citation type="journal article" date="2019" name="Nat. Med.">
        <title>A library of human gut bacterial isolates paired with longitudinal multiomics data enables mechanistic microbiome research.</title>
        <authorList>
            <person name="Poyet M."/>
            <person name="Groussin M."/>
            <person name="Gibbons S.M."/>
            <person name="Avila-Pacheco J."/>
            <person name="Jiang X."/>
            <person name="Kearney S.M."/>
            <person name="Perrotta A.R."/>
            <person name="Berdy B."/>
            <person name="Zhao S."/>
            <person name="Lieberman T.D."/>
            <person name="Swanson P.K."/>
            <person name="Smith M."/>
            <person name="Roesemann S."/>
            <person name="Alexander J.E."/>
            <person name="Rich S.A."/>
            <person name="Livny J."/>
            <person name="Vlamakis H."/>
            <person name="Clish C."/>
            <person name="Bullock K."/>
            <person name="Deik A."/>
            <person name="Scott J."/>
            <person name="Pierce K.A."/>
            <person name="Xavier R.J."/>
            <person name="Alm E.J."/>
        </authorList>
    </citation>
    <scope>NUCLEOTIDE SEQUENCE [LARGE SCALE GENOMIC DNA]</scope>
    <source>
        <strain evidence="7 10">BIOML-A165</strain>
    </source>
</reference>
<dbReference type="Proteomes" id="UP000500882">
    <property type="component" value="Chromosome"/>
</dbReference>
<dbReference type="EMBL" id="WCSB01000019">
    <property type="protein sequence ID" value="KAB4449722.1"/>
    <property type="molecule type" value="Genomic_DNA"/>
</dbReference>
<dbReference type="SUPFAM" id="SSF48452">
    <property type="entry name" value="TPR-like"/>
    <property type="match status" value="1"/>
</dbReference>
<dbReference type="AlphaFoldDB" id="A0A0N7I9Q9"/>
<gene>
    <name evidence="6" type="ORF">BatF92_31520</name>
    <name evidence="7" type="ORF">GAN93_17915</name>
    <name evidence="9" type="ORF">KQP68_08445</name>
    <name evidence="8" type="ORF">PO127_17260</name>
</gene>
<feature type="transmembrane region" description="Helical" evidence="4">
    <location>
        <begin position="391"/>
        <end position="416"/>
    </location>
</feature>
<dbReference type="PANTHER" id="PTHR43547:SF2">
    <property type="entry name" value="HYBRID SIGNAL TRANSDUCTION HISTIDINE KINASE C"/>
    <property type="match status" value="1"/>
</dbReference>
<dbReference type="Gene3D" id="1.25.40.10">
    <property type="entry name" value="Tetratricopeptide repeat domain"/>
    <property type="match status" value="1"/>
</dbReference>
<name>A0A0N7I9Q9_BACT4</name>
<accession>C6IRJ5</accession>
<evidence type="ECO:0000313" key="7">
    <source>
        <dbReference type="EMBL" id="KAB4449722.1"/>
    </source>
</evidence>
<reference evidence="9 12" key="3">
    <citation type="submission" date="2021-06" db="EMBL/GenBank/DDBJ databases">
        <title>Interrogation of the integrated mobile genetic elements in gut-associated Bacteroides with a consensus prediction approach.</title>
        <authorList>
            <person name="Campbell D.E."/>
            <person name="Leigh J.R."/>
            <person name="Kim T."/>
            <person name="England W."/>
            <person name="Whitaker R.J."/>
            <person name="Degnan P.H."/>
        </authorList>
    </citation>
    <scope>NUCLEOTIDE SEQUENCE [LARGE SCALE GENOMIC DNA]</scope>
    <source>
        <strain evidence="9 12">WAL8669</strain>
    </source>
</reference>
<evidence type="ECO:0000313" key="8">
    <source>
        <dbReference type="EMBL" id="MDC2237489.1"/>
    </source>
</evidence>
<evidence type="ECO:0000256" key="2">
    <source>
        <dbReference type="ARBA" id="ARBA00012438"/>
    </source>
</evidence>
<evidence type="ECO:0000256" key="3">
    <source>
        <dbReference type="ARBA" id="ARBA00022553"/>
    </source>
</evidence>
<dbReference type="InterPro" id="IPR003661">
    <property type="entry name" value="HisK_dim/P_dom"/>
</dbReference>
<keyword evidence="7" id="KW-0418">Kinase</keyword>
<keyword evidence="4" id="KW-1133">Transmembrane helix</keyword>
<dbReference type="GO" id="GO:0000155">
    <property type="term" value="F:phosphorelay sensor kinase activity"/>
    <property type="evidence" value="ECO:0007669"/>
    <property type="project" value="InterPro"/>
</dbReference>
<protein>
    <recommendedName>
        <fullName evidence="2">histidine kinase</fullName>
        <ecNumber evidence="2">2.7.13.3</ecNumber>
    </recommendedName>
</protein>
<keyword evidence="4" id="KW-0472">Membrane</keyword>
<comment type="catalytic activity">
    <reaction evidence="1">
        <text>ATP + protein L-histidine = ADP + protein N-phospho-L-histidine.</text>
        <dbReference type="EC" id="2.7.13.3"/>
    </reaction>
</comment>
<organism evidence="7 10">
    <name type="scientific">Bacteroides thetaiotaomicron</name>
    <dbReference type="NCBI Taxonomy" id="818"/>
    <lineage>
        <taxon>Bacteria</taxon>
        <taxon>Pseudomonadati</taxon>
        <taxon>Bacteroidota</taxon>
        <taxon>Bacteroidia</taxon>
        <taxon>Bacteroidales</taxon>
        <taxon>Bacteroidaceae</taxon>
        <taxon>Bacteroides</taxon>
    </lineage>
</organism>
<evidence type="ECO:0000256" key="1">
    <source>
        <dbReference type="ARBA" id="ARBA00000085"/>
    </source>
</evidence>
<keyword evidence="7" id="KW-0808">Transferase</keyword>
<evidence type="ECO:0000313" key="6">
    <source>
        <dbReference type="EMBL" id="BCA51210.1"/>
    </source>
</evidence>
<dbReference type="PANTHER" id="PTHR43547">
    <property type="entry name" value="TWO-COMPONENT HISTIDINE KINASE"/>
    <property type="match status" value="1"/>
</dbReference>
<dbReference type="InterPro" id="IPR036097">
    <property type="entry name" value="HisK_dim/P_sf"/>
</dbReference>
<evidence type="ECO:0000313" key="10">
    <source>
        <dbReference type="Proteomes" id="UP000460317"/>
    </source>
</evidence>
<dbReference type="EMBL" id="CP083680">
    <property type="protein sequence ID" value="UYU68289.1"/>
    <property type="molecule type" value="Genomic_DNA"/>
</dbReference>
<dbReference type="KEGG" id="btho:Btheta7330_01210"/>